<organism evidence="2 3">
    <name type="scientific">Streptacidiphilus cavernicola</name>
    <dbReference type="NCBI Taxonomy" id="3342716"/>
    <lineage>
        <taxon>Bacteria</taxon>
        <taxon>Bacillati</taxon>
        <taxon>Actinomycetota</taxon>
        <taxon>Actinomycetes</taxon>
        <taxon>Kitasatosporales</taxon>
        <taxon>Streptomycetaceae</taxon>
        <taxon>Streptacidiphilus</taxon>
    </lineage>
</organism>
<dbReference type="InterPro" id="IPR002645">
    <property type="entry name" value="STAS_dom"/>
</dbReference>
<proteinExistence type="predicted"/>
<name>A0ABV6UKW1_9ACTN</name>
<dbReference type="Gene3D" id="3.30.750.24">
    <property type="entry name" value="STAS domain"/>
    <property type="match status" value="1"/>
</dbReference>
<dbReference type="CDD" id="cd07043">
    <property type="entry name" value="STAS_anti-anti-sigma_factors"/>
    <property type="match status" value="1"/>
</dbReference>
<protein>
    <submittedName>
        <fullName evidence="2">STAS domain-containing protein</fullName>
    </submittedName>
</protein>
<dbReference type="PROSITE" id="PS50801">
    <property type="entry name" value="STAS"/>
    <property type="match status" value="1"/>
</dbReference>
<evidence type="ECO:0000313" key="3">
    <source>
        <dbReference type="Proteomes" id="UP001592528"/>
    </source>
</evidence>
<dbReference type="InterPro" id="IPR058548">
    <property type="entry name" value="MlaB-like_STAS"/>
</dbReference>
<dbReference type="PANTHER" id="PTHR33495">
    <property type="entry name" value="ANTI-SIGMA FACTOR ANTAGONIST TM_1081-RELATED-RELATED"/>
    <property type="match status" value="1"/>
</dbReference>
<feature type="domain" description="STAS" evidence="1">
    <location>
        <begin position="7"/>
        <end position="108"/>
    </location>
</feature>
<dbReference type="Pfam" id="PF13466">
    <property type="entry name" value="STAS_2"/>
    <property type="match status" value="1"/>
</dbReference>
<dbReference type="PANTHER" id="PTHR33495:SF2">
    <property type="entry name" value="ANTI-SIGMA FACTOR ANTAGONIST TM_1081-RELATED"/>
    <property type="match status" value="1"/>
</dbReference>
<evidence type="ECO:0000313" key="2">
    <source>
        <dbReference type="EMBL" id="MFC1402083.1"/>
    </source>
</evidence>
<gene>
    <name evidence="2" type="ORF">ACEZDJ_12375</name>
</gene>
<accession>A0ABV6UKW1</accession>
<sequence>MTRPPLLDIVVVQLHDTTRLLLVGEIDLVSAPWLRTVVAEVLQEPGVCRIEVDTALVRFCDSSGLAAFVAVQRQAADQGVPLRLVEIPAHLRRVLLLTGFYRRLVPGP</sequence>
<dbReference type="Proteomes" id="UP001592528">
    <property type="component" value="Unassembled WGS sequence"/>
</dbReference>
<evidence type="ECO:0000259" key="1">
    <source>
        <dbReference type="PROSITE" id="PS50801"/>
    </source>
</evidence>
<dbReference type="SUPFAM" id="SSF52091">
    <property type="entry name" value="SpoIIaa-like"/>
    <property type="match status" value="1"/>
</dbReference>
<keyword evidence="3" id="KW-1185">Reference proteome</keyword>
<dbReference type="InterPro" id="IPR036513">
    <property type="entry name" value="STAS_dom_sf"/>
</dbReference>
<reference evidence="2 3" key="1">
    <citation type="submission" date="2024-09" db="EMBL/GenBank/DDBJ databases">
        <authorList>
            <person name="Lee S.D."/>
        </authorList>
    </citation>
    <scope>NUCLEOTIDE SEQUENCE [LARGE SCALE GENOMIC DNA]</scope>
    <source>
        <strain evidence="2 3">N1-5</strain>
    </source>
</reference>
<comment type="caution">
    <text evidence="2">The sequence shown here is derived from an EMBL/GenBank/DDBJ whole genome shotgun (WGS) entry which is preliminary data.</text>
</comment>
<dbReference type="EMBL" id="JBHEZZ010000005">
    <property type="protein sequence ID" value="MFC1402083.1"/>
    <property type="molecule type" value="Genomic_DNA"/>
</dbReference>
<dbReference type="RefSeq" id="WP_030252739.1">
    <property type="nucleotide sequence ID" value="NZ_JBHEZZ010000005.1"/>
</dbReference>